<protein>
    <submittedName>
        <fullName evidence="2">CGNR zinc finger domain-containing protein</fullName>
    </submittedName>
</protein>
<dbReference type="InterPro" id="IPR010852">
    <property type="entry name" value="ABATE"/>
</dbReference>
<dbReference type="PANTHER" id="PTHR35525:SF3">
    <property type="entry name" value="BLL6575 PROTEIN"/>
    <property type="match status" value="1"/>
</dbReference>
<feature type="domain" description="Zinc finger CGNR" evidence="1">
    <location>
        <begin position="154"/>
        <end position="196"/>
    </location>
</feature>
<proteinExistence type="predicted"/>
<dbReference type="Pfam" id="PF11706">
    <property type="entry name" value="zf-CGNR"/>
    <property type="match status" value="1"/>
</dbReference>
<gene>
    <name evidence="2" type="ORF">MZV50_21530</name>
</gene>
<evidence type="ECO:0000313" key="3">
    <source>
        <dbReference type="Proteomes" id="UP001057520"/>
    </source>
</evidence>
<dbReference type="InterPro" id="IPR023286">
    <property type="entry name" value="ABATE_dom_sf"/>
</dbReference>
<dbReference type="Proteomes" id="UP001057520">
    <property type="component" value="Chromosome"/>
</dbReference>
<dbReference type="SUPFAM" id="SSF160904">
    <property type="entry name" value="Jann2411-like"/>
    <property type="match status" value="1"/>
</dbReference>
<keyword evidence="3" id="KW-1185">Reference proteome</keyword>
<dbReference type="Pfam" id="PF07336">
    <property type="entry name" value="ABATE"/>
    <property type="match status" value="1"/>
</dbReference>
<evidence type="ECO:0000313" key="2">
    <source>
        <dbReference type="EMBL" id="USQ95112.1"/>
    </source>
</evidence>
<name>A0ABY4ZSY0_9CAUL</name>
<evidence type="ECO:0000259" key="1">
    <source>
        <dbReference type="Pfam" id="PF11706"/>
    </source>
</evidence>
<dbReference type="EMBL" id="CP096040">
    <property type="protein sequence ID" value="USQ95112.1"/>
    <property type="molecule type" value="Genomic_DNA"/>
</dbReference>
<dbReference type="InterPro" id="IPR021005">
    <property type="entry name" value="Znf_CGNR"/>
</dbReference>
<reference evidence="2 3" key="1">
    <citation type="submission" date="2022-04" db="EMBL/GenBank/DDBJ databases">
        <title>Genome sequence of soybean root-associated Caulobacter segnis RL271.</title>
        <authorList>
            <person name="Longley R."/>
            <person name="Bonito G."/>
            <person name="Trigodet F."/>
            <person name="Crosson S."/>
            <person name="Fiebig A."/>
        </authorList>
    </citation>
    <scope>NUCLEOTIDE SEQUENCE [LARGE SCALE GENOMIC DNA]</scope>
    <source>
        <strain evidence="2 3">RL271</strain>
    </source>
</reference>
<sequence>MTPSSPPSKPEETRDGFRFRGGRLALDLPATLAGRVSGQHRDALAAPGDLDRWLVAAGLSTEGLTDGASGASVEDLLAARALREALYALALARAEGRPPPEAPREALNAFAAQPAAAPWLDASGRARLTGDARALLTSVARDAVLLLGGPEGERIRQCQGPTCAILFLDTSRKGDRRWCSMSACGNRAKVAAFRGREKS</sequence>
<organism evidence="2 3">
    <name type="scientific">Caulobacter segnis</name>
    <dbReference type="NCBI Taxonomy" id="88688"/>
    <lineage>
        <taxon>Bacteria</taxon>
        <taxon>Pseudomonadati</taxon>
        <taxon>Pseudomonadota</taxon>
        <taxon>Alphaproteobacteria</taxon>
        <taxon>Caulobacterales</taxon>
        <taxon>Caulobacteraceae</taxon>
        <taxon>Caulobacter</taxon>
    </lineage>
</organism>
<dbReference type="PANTHER" id="PTHR35525">
    <property type="entry name" value="BLL6575 PROTEIN"/>
    <property type="match status" value="1"/>
</dbReference>
<accession>A0ABY4ZSY0</accession>
<dbReference type="Gene3D" id="1.10.3300.10">
    <property type="entry name" value="Jann2411-like domain"/>
    <property type="match status" value="1"/>
</dbReference>